<dbReference type="InterPro" id="IPR001079">
    <property type="entry name" value="Galectin_CRD"/>
</dbReference>
<dbReference type="GO" id="GO:0030246">
    <property type="term" value="F:carbohydrate binding"/>
    <property type="evidence" value="ECO:0007669"/>
    <property type="project" value="UniProtKB-UniRule"/>
</dbReference>
<dbReference type="Proteomes" id="UP000887581">
    <property type="component" value="Unplaced"/>
</dbReference>
<keyword evidence="4" id="KW-1185">Reference proteome</keyword>
<dbReference type="SMART" id="SM00908">
    <property type="entry name" value="Gal-bind_lectin"/>
    <property type="match status" value="2"/>
</dbReference>
<accession>A0A915PRJ5</accession>
<dbReference type="GO" id="GO:0016936">
    <property type="term" value="F:galactoside binding"/>
    <property type="evidence" value="ECO:0007669"/>
    <property type="project" value="TreeGrafter"/>
</dbReference>
<organism evidence="4 5">
    <name type="scientific">Setaria digitata</name>
    <dbReference type="NCBI Taxonomy" id="48799"/>
    <lineage>
        <taxon>Eukaryota</taxon>
        <taxon>Metazoa</taxon>
        <taxon>Ecdysozoa</taxon>
        <taxon>Nematoda</taxon>
        <taxon>Chromadorea</taxon>
        <taxon>Rhabditida</taxon>
        <taxon>Spirurina</taxon>
        <taxon>Spiruromorpha</taxon>
        <taxon>Filarioidea</taxon>
        <taxon>Setariidae</taxon>
        <taxon>Setaria</taxon>
    </lineage>
</organism>
<reference evidence="5" key="1">
    <citation type="submission" date="2022-11" db="UniProtKB">
        <authorList>
            <consortium name="WormBaseParasite"/>
        </authorList>
    </citation>
    <scope>IDENTIFICATION</scope>
</reference>
<evidence type="ECO:0000313" key="5">
    <source>
        <dbReference type="WBParaSite" id="sdigi.contig258.g6769.t1"/>
    </source>
</evidence>
<feature type="domain" description="Galectin" evidence="3">
    <location>
        <begin position="219"/>
        <end position="352"/>
    </location>
</feature>
<name>A0A915PRJ5_9BILA</name>
<dbReference type="PROSITE" id="PS51304">
    <property type="entry name" value="GALECTIN"/>
    <property type="match status" value="2"/>
</dbReference>
<dbReference type="PANTHER" id="PTHR11346">
    <property type="entry name" value="GALECTIN"/>
    <property type="match status" value="1"/>
</dbReference>
<dbReference type="InterPro" id="IPR044156">
    <property type="entry name" value="Galectin-like"/>
</dbReference>
<dbReference type="AlphaFoldDB" id="A0A915PRJ5"/>
<dbReference type="SUPFAM" id="SSF49899">
    <property type="entry name" value="Concanavalin A-like lectins/glucanases"/>
    <property type="match status" value="2"/>
</dbReference>
<evidence type="ECO:0000259" key="3">
    <source>
        <dbReference type="PROSITE" id="PS51304"/>
    </source>
</evidence>
<evidence type="ECO:0000256" key="1">
    <source>
        <dbReference type="ARBA" id="ARBA00022734"/>
    </source>
</evidence>
<evidence type="ECO:0000313" key="4">
    <source>
        <dbReference type="Proteomes" id="UP000887581"/>
    </source>
</evidence>
<dbReference type="WBParaSite" id="sdigi.contig258.g6769.t1">
    <property type="protein sequence ID" value="sdigi.contig258.g6769.t1"/>
    <property type="gene ID" value="sdigi.contig258.g6769"/>
</dbReference>
<protein>
    <recommendedName>
        <fullName evidence="2">Galectin</fullName>
    </recommendedName>
</protein>
<dbReference type="SMART" id="SM00276">
    <property type="entry name" value="GLECT"/>
    <property type="match status" value="2"/>
</dbReference>
<dbReference type="InterPro" id="IPR013320">
    <property type="entry name" value="ConA-like_dom_sf"/>
</dbReference>
<evidence type="ECO:0000256" key="2">
    <source>
        <dbReference type="RuleBase" id="RU102079"/>
    </source>
</evidence>
<feature type="domain" description="Galectin" evidence="3">
    <location>
        <begin position="19"/>
        <end position="186"/>
    </location>
</feature>
<dbReference type="Pfam" id="PF00337">
    <property type="entry name" value="Gal-bind_lectin"/>
    <property type="match status" value="2"/>
</dbReference>
<dbReference type="CDD" id="cd00070">
    <property type="entry name" value="GLECT"/>
    <property type="match status" value="2"/>
</dbReference>
<keyword evidence="1 2" id="KW-0430">Lectin</keyword>
<dbReference type="Gene3D" id="2.60.120.200">
    <property type="match status" value="2"/>
</dbReference>
<sequence length="352" mass="40912">MMTTTSSKLTVISDPVIPYMAIIPNGLFPGRGIIIKGTVLHHSQQKRFAIDLCCGLLIQGDHQDDKALHFNPRFDTSSSWQYFNMCFCEFDCHLNYIVLIWMFGPRPDRQIVLNSLIGNRWGVEERYNNVFKEGAEFSMRILVLANYFNIAVDGRHLCDYLHRLPISDIKAIYIGGNVRISTIEYQGVDNARNSVQLEAIDKAEKLSINYITRKPKMPFEMRLKDRLSHGVKVLITGTPLMNAERFFINFLTQAEHFFHFRVDFSVGDKKEAVVRNCTQHGKWQKEEREMCSFPFRRGITFDIVFYFEEKHISITVNSSHFANFNYRGFSKLVHVESITIRGDLSLQKIEFR</sequence>
<proteinExistence type="predicted"/>
<dbReference type="PANTHER" id="PTHR11346:SF171">
    <property type="entry name" value="GALECTIN"/>
    <property type="match status" value="1"/>
</dbReference>